<protein>
    <submittedName>
        <fullName evidence="8">Uncharacterized protein</fullName>
    </submittedName>
</protein>
<dbReference type="SUPFAM" id="SSF46785">
    <property type="entry name" value="Winged helix' DNA-binding domain"/>
    <property type="match status" value="1"/>
</dbReference>
<dbReference type="Pfam" id="PF08100">
    <property type="entry name" value="Dimerisation"/>
    <property type="match status" value="1"/>
</dbReference>
<sequence length="369" mass="41367">MEFTSQSEENNELMLAQAHVYNHVYSYVSCMSLKCAVQLGIPDIIHNHGQVPITLSSLVDNLSIPLTRTDSVERLMRFLVHSGFFTTQKINESEEEGYLLTPSSKLLLKDDNTRFTLSPFVLTVVDPFVLTPFLSLSSSFKESGVLTAFEASHGVAFWNFLERDSELNKNFCSMMANDSRLLMSVVVDEGKKVFQNLKSLIDVGGGTGAASQVIIEAFPHLKCTVLDFPHVVANSPHAGKLSNNLKFVAGDMFESIPHADSILLKFTLHNWTDKECVKILKKCGEAIPSREQGGKVIIVDAVVEEQKNKQEKKPITTETQLMFDMVMMTMFGGKERTEKEWEKIFLESGFTDYKITPISGFRSLIEVYP</sequence>
<name>A0A4Y7IY65_PAPSO</name>
<dbReference type="InterPro" id="IPR029063">
    <property type="entry name" value="SAM-dependent_MTases_sf"/>
</dbReference>
<dbReference type="CDD" id="cd02440">
    <property type="entry name" value="AdoMet_MTases"/>
    <property type="match status" value="1"/>
</dbReference>
<feature type="domain" description="O-methyltransferase C-terminal" evidence="6">
    <location>
        <begin position="136"/>
        <end position="350"/>
    </location>
</feature>
<dbReference type="InterPro" id="IPR036390">
    <property type="entry name" value="WH_DNA-bd_sf"/>
</dbReference>
<dbReference type="InterPro" id="IPR016461">
    <property type="entry name" value="COMT-like"/>
</dbReference>
<dbReference type="GO" id="GO:0008171">
    <property type="term" value="F:O-methyltransferase activity"/>
    <property type="evidence" value="ECO:0007669"/>
    <property type="project" value="InterPro"/>
</dbReference>
<dbReference type="FunFam" id="1.10.10.10:FF:000213">
    <property type="entry name" value="Coniferyl alcohol 9-O-methyltransferase"/>
    <property type="match status" value="1"/>
</dbReference>
<dbReference type="PANTHER" id="PTHR11746">
    <property type="entry name" value="O-METHYLTRANSFERASE"/>
    <property type="match status" value="1"/>
</dbReference>
<keyword evidence="3" id="KW-0808">Transferase</keyword>
<dbReference type="AlphaFoldDB" id="A0A4Y7IY65"/>
<dbReference type="GO" id="GO:0032259">
    <property type="term" value="P:methylation"/>
    <property type="evidence" value="ECO:0007669"/>
    <property type="project" value="UniProtKB-KW"/>
</dbReference>
<dbReference type="OMA" id="GEKEWCK"/>
<dbReference type="InterPro" id="IPR036388">
    <property type="entry name" value="WH-like_DNA-bd_sf"/>
</dbReference>
<feature type="active site" description="Proton acceptor" evidence="5">
    <location>
        <position position="269"/>
    </location>
</feature>
<dbReference type="Gramene" id="RZC53116">
    <property type="protein sequence ID" value="RZC53116"/>
    <property type="gene ID" value="C5167_011970"/>
</dbReference>
<evidence type="ECO:0000256" key="4">
    <source>
        <dbReference type="ARBA" id="ARBA00022691"/>
    </source>
</evidence>
<evidence type="ECO:0000256" key="1">
    <source>
        <dbReference type="ARBA" id="ARBA00022589"/>
    </source>
</evidence>
<dbReference type="InterPro" id="IPR001077">
    <property type="entry name" value="COMT_C"/>
</dbReference>
<dbReference type="STRING" id="3469.A0A4Y7IY65"/>
<proteinExistence type="predicted"/>
<dbReference type="FunFam" id="3.40.50.150:FF:000057">
    <property type="entry name" value="O-methyltransferase ZRP4"/>
    <property type="match status" value="1"/>
</dbReference>
<keyword evidence="4" id="KW-0949">S-adenosyl-L-methionine</keyword>
<reference evidence="8 9" key="1">
    <citation type="journal article" date="2018" name="Science">
        <title>The opium poppy genome and morphinan production.</title>
        <authorList>
            <person name="Guo L."/>
            <person name="Winzer T."/>
            <person name="Yang X."/>
            <person name="Li Y."/>
            <person name="Ning Z."/>
            <person name="He Z."/>
            <person name="Teodor R."/>
            <person name="Lu Y."/>
            <person name="Bowser T.A."/>
            <person name="Graham I.A."/>
            <person name="Ye K."/>
        </authorList>
    </citation>
    <scope>NUCLEOTIDE SEQUENCE [LARGE SCALE GENOMIC DNA]</scope>
    <source>
        <strain evidence="9">cv. HN1</strain>
        <tissue evidence="8">Leaves</tissue>
    </source>
</reference>
<dbReference type="Gene3D" id="3.40.50.150">
    <property type="entry name" value="Vaccinia Virus protein VP39"/>
    <property type="match status" value="1"/>
</dbReference>
<evidence type="ECO:0000256" key="3">
    <source>
        <dbReference type="ARBA" id="ARBA00022679"/>
    </source>
</evidence>
<dbReference type="SUPFAM" id="SSF53335">
    <property type="entry name" value="S-adenosyl-L-methionine-dependent methyltransferases"/>
    <property type="match status" value="1"/>
</dbReference>
<accession>A0A4Y7IY65</accession>
<dbReference type="Proteomes" id="UP000316621">
    <property type="component" value="Chromosome 3"/>
</dbReference>
<dbReference type="GO" id="GO:0009820">
    <property type="term" value="P:alkaloid metabolic process"/>
    <property type="evidence" value="ECO:0007669"/>
    <property type="project" value="UniProtKB-KW"/>
</dbReference>
<dbReference type="Gene3D" id="1.10.10.10">
    <property type="entry name" value="Winged helix-like DNA-binding domain superfamily/Winged helix DNA-binding domain"/>
    <property type="match status" value="1"/>
</dbReference>
<evidence type="ECO:0000313" key="8">
    <source>
        <dbReference type="EMBL" id="RZC53116.1"/>
    </source>
</evidence>
<dbReference type="PROSITE" id="PS51683">
    <property type="entry name" value="SAM_OMT_II"/>
    <property type="match status" value="1"/>
</dbReference>
<evidence type="ECO:0000313" key="9">
    <source>
        <dbReference type="Proteomes" id="UP000316621"/>
    </source>
</evidence>
<dbReference type="Pfam" id="PF00891">
    <property type="entry name" value="Methyltransf_2"/>
    <property type="match status" value="1"/>
</dbReference>
<feature type="domain" description="O-methyltransferase dimerisation" evidence="7">
    <location>
        <begin position="22"/>
        <end position="110"/>
    </location>
</feature>
<keyword evidence="1" id="KW-0017">Alkaloid metabolism</keyword>
<dbReference type="PIRSF" id="PIRSF005739">
    <property type="entry name" value="O-mtase"/>
    <property type="match status" value="1"/>
</dbReference>
<organism evidence="8 9">
    <name type="scientific">Papaver somniferum</name>
    <name type="common">Opium poppy</name>
    <dbReference type="NCBI Taxonomy" id="3469"/>
    <lineage>
        <taxon>Eukaryota</taxon>
        <taxon>Viridiplantae</taxon>
        <taxon>Streptophyta</taxon>
        <taxon>Embryophyta</taxon>
        <taxon>Tracheophyta</taxon>
        <taxon>Spermatophyta</taxon>
        <taxon>Magnoliopsida</taxon>
        <taxon>Ranunculales</taxon>
        <taxon>Papaveraceae</taxon>
        <taxon>Papaveroideae</taxon>
        <taxon>Papaver</taxon>
    </lineage>
</organism>
<dbReference type="GO" id="GO:0046983">
    <property type="term" value="F:protein dimerization activity"/>
    <property type="evidence" value="ECO:0007669"/>
    <property type="project" value="InterPro"/>
</dbReference>
<evidence type="ECO:0000259" key="7">
    <source>
        <dbReference type="Pfam" id="PF08100"/>
    </source>
</evidence>
<dbReference type="EMBL" id="CM010717">
    <property type="protein sequence ID" value="RZC53116.1"/>
    <property type="molecule type" value="Genomic_DNA"/>
</dbReference>
<evidence type="ECO:0000259" key="6">
    <source>
        <dbReference type="Pfam" id="PF00891"/>
    </source>
</evidence>
<dbReference type="InterPro" id="IPR012967">
    <property type="entry name" value="COMT_dimerisation"/>
</dbReference>
<dbReference type="OrthoDB" id="2410195at2759"/>
<evidence type="ECO:0000256" key="5">
    <source>
        <dbReference type="PIRSR" id="PIRSR005739-1"/>
    </source>
</evidence>
<keyword evidence="2" id="KW-0489">Methyltransferase</keyword>
<keyword evidence="9" id="KW-1185">Reference proteome</keyword>
<evidence type="ECO:0000256" key="2">
    <source>
        <dbReference type="ARBA" id="ARBA00022603"/>
    </source>
</evidence>
<gene>
    <name evidence="8" type="ORF">C5167_011970</name>
</gene>